<organism evidence="1">
    <name type="scientific">bioreactor metagenome</name>
    <dbReference type="NCBI Taxonomy" id="1076179"/>
    <lineage>
        <taxon>unclassified sequences</taxon>
        <taxon>metagenomes</taxon>
        <taxon>ecological metagenomes</taxon>
    </lineage>
</organism>
<sequence>MLKHRFSGTERSGDESRSSFNNWIRCIDDAHTGFEQFKRTWFFSVHIDGFFYRPFLHHSHFHVFTISISQHRNGIHDPVFTRRYKTFHYVSTHKTEWHHNLVRLRIFIYFSKPCSSLNFITLTGYWFKLPEHFLIQREIIFTTLQEDAGKLVEVILQSVVISRK</sequence>
<name>A0A645BIE3_9ZZZZ</name>
<comment type="caution">
    <text evidence="1">The sequence shown here is derived from an EMBL/GenBank/DDBJ whole genome shotgun (WGS) entry which is preliminary data.</text>
</comment>
<proteinExistence type="predicted"/>
<evidence type="ECO:0000313" key="1">
    <source>
        <dbReference type="EMBL" id="MPM64341.1"/>
    </source>
</evidence>
<dbReference type="EMBL" id="VSSQ01019893">
    <property type="protein sequence ID" value="MPM64341.1"/>
    <property type="molecule type" value="Genomic_DNA"/>
</dbReference>
<dbReference type="AlphaFoldDB" id="A0A645BIE3"/>
<protein>
    <submittedName>
        <fullName evidence="1">Uncharacterized protein</fullName>
    </submittedName>
</protein>
<reference evidence="1" key="1">
    <citation type="submission" date="2019-08" db="EMBL/GenBank/DDBJ databases">
        <authorList>
            <person name="Kucharzyk K."/>
            <person name="Murdoch R.W."/>
            <person name="Higgins S."/>
            <person name="Loffler F."/>
        </authorList>
    </citation>
    <scope>NUCLEOTIDE SEQUENCE</scope>
</reference>
<gene>
    <name evidence="1" type="ORF">SDC9_111227</name>
</gene>
<accession>A0A645BIE3</accession>